<keyword evidence="3" id="KW-1185">Reference proteome</keyword>
<name>A0A3A9AY04_9FIRM</name>
<dbReference type="Proteomes" id="UP000280696">
    <property type="component" value="Unassembled WGS sequence"/>
</dbReference>
<dbReference type="EMBL" id="RAYQ01000006">
    <property type="protein sequence ID" value="RKI92046.1"/>
    <property type="molecule type" value="Genomic_DNA"/>
</dbReference>
<comment type="caution">
    <text evidence="2">The sequence shown here is derived from an EMBL/GenBank/DDBJ whole genome shotgun (WGS) entry which is preliminary data.</text>
</comment>
<proteinExistence type="predicted"/>
<reference evidence="2 3" key="1">
    <citation type="submission" date="2018-09" db="EMBL/GenBank/DDBJ databases">
        <title>Murine metabolic-syndrome-specific gut microbial biobank.</title>
        <authorList>
            <person name="Liu C."/>
        </authorList>
    </citation>
    <scope>NUCLEOTIDE SEQUENCE [LARGE SCALE GENOMIC DNA]</scope>
    <source>
        <strain evidence="2 3">0.1xD8-82</strain>
    </source>
</reference>
<gene>
    <name evidence="2" type="ORF">D7V94_08225</name>
</gene>
<organism evidence="2 3">
    <name type="scientific">Parablautia intestinalis</name>
    <dbReference type="NCBI Taxonomy" id="2320100"/>
    <lineage>
        <taxon>Bacteria</taxon>
        <taxon>Bacillati</taxon>
        <taxon>Bacillota</taxon>
        <taxon>Clostridia</taxon>
        <taxon>Lachnospirales</taxon>
        <taxon>Lachnospiraceae</taxon>
        <taxon>Parablautia</taxon>
    </lineage>
</organism>
<evidence type="ECO:0000256" key="1">
    <source>
        <dbReference type="SAM" id="Phobius"/>
    </source>
</evidence>
<keyword evidence="1" id="KW-0472">Membrane</keyword>
<evidence type="ECO:0000313" key="2">
    <source>
        <dbReference type="EMBL" id="RKI92046.1"/>
    </source>
</evidence>
<protein>
    <submittedName>
        <fullName evidence="2">Uncharacterized protein</fullName>
    </submittedName>
</protein>
<sequence length="111" mass="13855">MDFIYFVVTCAKNEKVLFNHWTRLPLFFIIPFINLRTFFANQFISLSLWTFPQEYIHNKKFNKKFMDDFLFERICFGYIRSVIFRMNYSFESTRKISFLYSKIYYNRKRRG</sequence>
<accession>A0A3A9AY04</accession>
<feature type="transmembrane region" description="Helical" evidence="1">
    <location>
        <begin position="26"/>
        <end position="51"/>
    </location>
</feature>
<keyword evidence="1" id="KW-1133">Transmembrane helix</keyword>
<evidence type="ECO:0000313" key="3">
    <source>
        <dbReference type="Proteomes" id="UP000280696"/>
    </source>
</evidence>
<keyword evidence="1" id="KW-0812">Transmembrane</keyword>
<dbReference type="AlphaFoldDB" id="A0A3A9AY04"/>